<dbReference type="PANTHER" id="PTHR35903:SF1">
    <property type="entry name" value="FLAGELLIN B1"/>
    <property type="match status" value="1"/>
</dbReference>
<accession>A0A7M1UQT8</accession>
<evidence type="ECO:0000256" key="3">
    <source>
        <dbReference type="ARBA" id="ARBA00022440"/>
    </source>
</evidence>
<keyword evidence="5" id="KW-1133">Transmembrane helix</keyword>
<keyword evidence="6" id="KW-0969">Cilium</keyword>
<comment type="subcellular location">
    <subcellularLocation>
        <location evidence="1 4">Archaeal flagellum</location>
    </subcellularLocation>
</comment>
<dbReference type="Pfam" id="PF01917">
    <property type="entry name" value="Flagellin_arch-type"/>
    <property type="match status" value="1"/>
</dbReference>
<dbReference type="InterPro" id="IPR002774">
    <property type="entry name" value="Flagellin_arc-type"/>
</dbReference>
<dbReference type="OrthoDB" id="19112at2157"/>
<dbReference type="KEGG" id="tcs:IMZ38_03895"/>
<comment type="similarity">
    <text evidence="2 4">Belongs to the archaeal flagellin family.</text>
</comment>
<keyword evidence="6" id="KW-0966">Cell projection</keyword>
<reference evidence="6 7" key="1">
    <citation type="submission" date="2020-10" db="EMBL/GenBank/DDBJ databases">
        <title>Complete genome sequence of Thermosphaera aggregans strain 3507.</title>
        <authorList>
            <person name="Zayulina K.S."/>
            <person name="Elcheninov A.G."/>
            <person name="Toshchakov S.V."/>
            <person name="Kublanov I.V."/>
            <person name="Kochetkova T.V."/>
        </authorList>
    </citation>
    <scope>NUCLEOTIDE SEQUENCE [LARGE SCALE GENOMIC DNA]</scope>
    <source>
        <strain evidence="6 7">3507</strain>
    </source>
</reference>
<dbReference type="GeneID" id="59454531"/>
<dbReference type="InterPro" id="IPR013373">
    <property type="entry name" value="Flagellin/pilin_N_arc"/>
</dbReference>
<gene>
    <name evidence="6" type="ORF">IMZ38_03895</name>
</gene>
<keyword evidence="6" id="KW-0282">Flagellum</keyword>
<keyword evidence="5" id="KW-0472">Membrane</keyword>
<protein>
    <recommendedName>
        <fullName evidence="4">Flagellin</fullName>
    </recommendedName>
</protein>
<keyword evidence="5" id="KW-0812">Transmembrane</keyword>
<proteinExistence type="inferred from homology"/>
<dbReference type="GO" id="GO:0097588">
    <property type="term" value="P:archaeal or bacterial-type flagellum-dependent cell motility"/>
    <property type="evidence" value="ECO:0007669"/>
    <property type="project" value="InterPro"/>
</dbReference>
<dbReference type="GO" id="GO:0005198">
    <property type="term" value="F:structural molecule activity"/>
    <property type="evidence" value="ECO:0007669"/>
    <property type="project" value="InterPro"/>
</dbReference>
<evidence type="ECO:0000256" key="1">
    <source>
        <dbReference type="ARBA" id="ARBA00004618"/>
    </source>
</evidence>
<dbReference type="AlphaFoldDB" id="A0A7M1UQT8"/>
<keyword evidence="7" id="KW-1185">Reference proteome</keyword>
<comment type="function">
    <text evidence="4">Flagellin is the subunit protein which polymerizes to form the filaments of archaeal flagella.</text>
</comment>
<dbReference type="GO" id="GO:0097589">
    <property type="term" value="C:archaeal-type flagellum"/>
    <property type="evidence" value="ECO:0007669"/>
    <property type="project" value="UniProtKB-SubCell"/>
</dbReference>
<feature type="transmembrane region" description="Helical" evidence="5">
    <location>
        <begin position="12"/>
        <end position="35"/>
    </location>
</feature>
<dbReference type="PANTHER" id="PTHR35903">
    <property type="entry name" value="FLAGELLIN B1"/>
    <property type="match status" value="1"/>
</dbReference>
<evidence type="ECO:0000256" key="4">
    <source>
        <dbReference type="RuleBase" id="RU361282"/>
    </source>
</evidence>
<dbReference type="NCBIfam" id="TIGR02537">
    <property type="entry name" value="arch_flag_Nterm"/>
    <property type="match status" value="1"/>
</dbReference>
<organism evidence="6 7">
    <name type="scientific">Thermosphaera chiliense</name>
    <dbReference type="NCBI Taxonomy" id="3402707"/>
    <lineage>
        <taxon>Archaea</taxon>
        <taxon>Thermoproteota</taxon>
        <taxon>Thermoprotei</taxon>
        <taxon>Desulfurococcales</taxon>
        <taxon>Desulfurococcaceae</taxon>
        <taxon>Thermosphaera</taxon>
    </lineage>
</organism>
<evidence type="ECO:0000313" key="6">
    <source>
        <dbReference type="EMBL" id="QOR93803.1"/>
    </source>
</evidence>
<dbReference type="Proteomes" id="UP000593766">
    <property type="component" value="Chromosome"/>
</dbReference>
<keyword evidence="3 4" id="KW-0974">Archaeal flagellum</keyword>
<dbReference type="EMBL" id="CP063144">
    <property type="protein sequence ID" value="QOR93803.1"/>
    <property type="molecule type" value="Genomic_DNA"/>
</dbReference>
<name>A0A7M1UQT8_9CREN</name>
<sequence>MAKKGIVGIEAAIVLIAFVIVAAALAFVVINMGMYTTQKSKEVMQQGLNEATTALEVDGSVLGYVETGPEVTYIYIPLKVSPGQLAVDFSSDKIDIVINLPTGAYSKINMGNDPTQATAPVDLSTLQPSATTTPVAEIYIVQGDADYVLEPGEKFIVVIGLPTGLTQYQKFTVEIRPLQGAPLIVERTIPPTLTEDEFVNLG</sequence>
<evidence type="ECO:0000256" key="5">
    <source>
        <dbReference type="SAM" id="Phobius"/>
    </source>
</evidence>
<evidence type="ECO:0000256" key="2">
    <source>
        <dbReference type="ARBA" id="ARBA00010256"/>
    </source>
</evidence>
<dbReference type="RefSeq" id="WP_193435610.1">
    <property type="nucleotide sequence ID" value="NZ_CP063144.1"/>
</dbReference>
<evidence type="ECO:0000313" key="7">
    <source>
        <dbReference type="Proteomes" id="UP000593766"/>
    </source>
</evidence>